<name>A0ABW0GSI0_9MICO</name>
<comment type="miscellaneous">
    <text evidence="8">During catalysis, the active site Cys acts as a nucleophile attacking the alpha-carbonyl group of tRNA-bound glutamate with the formation of a thioester intermediate between enzyme and glutamate, and the concomitant release of tRNA(Glu). The thioester intermediate is finally reduced by direct hydride transfer from NADPH, to form the product GSA.</text>
</comment>
<feature type="binding site" evidence="8">
    <location>
        <begin position="114"/>
        <end position="116"/>
    </location>
    <ligand>
        <name>substrate</name>
    </ligand>
</feature>
<dbReference type="Gene3D" id="3.40.50.720">
    <property type="entry name" value="NAD(P)-binding Rossmann-like Domain"/>
    <property type="match status" value="1"/>
</dbReference>
<feature type="domain" description="Tetrapyrrole biosynthesis glutamyl-tRNA reductase dimerisation" evidence="11">
    <location>
        <begin position="327"/>
        <end position="425"/>
    </location>
</feature>
<feature type="active site" description="Nucleophile" evidence="8">
    <location>
        <position position="50"/>
    </location>
</feature>
<dbReference type="Proteomes" id="UP001596122">
    <property type="component" value="Unassembled WGS sequence"/>
</dbReference>
<evidence type="ECO:0000256" key="7">
    <source>
        <dbReference type="ARBA" id="ARBA00047464"/>
    </source>
</evidence>
<gene>
    <name evidence="8" type="primary">hemA</name>
    <name evidence="14" type="ORF">ACFPJ6_17355</name>
</gene>
<evidence type="ECO:0000259" key="13">
    <source>
        <dbReference type="Pfam" id="PF05201"/>
    </source>
</evidence>
<evidence type="ECO:0000313" key="15">
    <source>
        <dbReference type="Proteomes" id="UP001596122"/>
    </source>
</evidence>
<evidence type="ECO:0000256" key="6">
    <source>
        <dbReference type="ARBA" id="ARBA00023244"/>
    </source>
</evidence>
<organism evidence="14 15">
    <name type="scientific">Aquipuribacter nitratireducens</name>
    <dbReference type="NCBI Taxonomy" id="650104"/>
    <lineage>
        <taxon>Bacteria</taxon>
        <taxon>Bacillati</taxon>
        <taxon>Actinomycetota</taxon>
        <taxon>Actinomycetes</taxon>
        <taxon>Micrococcales</taxon>
        <taxon>Intrasporangiaceae</taxon>
        <taxon>Aquipuribacter</taxon>
    </lineage>
</organism>
<comment type="subunit">
    <text evidence="8">Homodimer.</text>
</comment>
<comment type="pathway">
    <text evidence="1 8 9">Porphyrin-containing compound metabolism; protoporphyrin-IX biosynthesis; 5-aminolevulinate from L-glutamyl-tRNA(Glu): step 1/2.</text>
</comment>
<dbReference type="InterPro" id="IPR036343">
    <property type="entry name" value="GluRdtase_N_sf"/>
</dbReference>
<feature type="binding site" evidence="8">
    <location>
        <begin position="189"/>
        <end position="194"/>
    </location>
    <ligand>
        <name>NADP(+)</name>
        <dbReference type="ChEBI" id="CHEBI:58349"/>
    </ligand>
</feature>
<protein>
    <recommendedName>
        <fullName evidence="3 8">Glutamyl-tRNA reductase</fullName>
        <shortName evidence="8">GluTR</shortName>
        <ecNumber evidence="3 8">1.2.1.70</ecNumber>
    </recommendedName>
</protein>
<dbReference type="NCBIfam" id="TIGR01035">
    <property type="entry name" value="hemA"/>
    <property type="match status" value="1"/>
</dbReference>
<keyword evidence="15" id="KW-1185">Reference proteome</keyword>
<feature type="site" description="Important for activity" evidence="8">
    <location>
        <position position="99"/>
    </location>
</feature>
<comment type="domain">
    <text evidence="8">Possesses an unusual extended V-shaped dimeric structure with each monomer consisting of three distinct domains arranged along a curved 'spinal' alpha-helix. The N-terminal catalytic domain specifically recognizes the glutamate moiety of the substrate. The second domain is the NADPH-binding domain, and the third C-terminal domain is responsible for dimerization.</text>
</comment>
<feature type="compositionally biased region" description="Low complexity" evidence="10">
    <location>
        <begin position="444"/>
        <end position="457"/>
    </location>
</feature>
<dbReference type="Gene3D" id="3.30.460.30">
    <property type="entry name" value="Glutamyl-tRNA reductase, N-terminal domain"/>
    <property type="match status" value="1"/>
</dbReference>
<dbReference type="InterPro" id="IPR000343">
    <property type="entry name" value="4pyrrol_synth_GluRdtase"/>
</dbReference>
<dbReference type="EMBL" id="JBHSLD010000028">
    <property type="protein sequence ID" value="MFC5382533.1"/>
    <property type="molecule type" value="Genomic_DNA"/>
</dbReference>
<dbReference type="GO" id="GO:0008883">
    <property type="term" value="F:glutamyl-tRNA reductase activity"/>
    <property type="evidence" value="ECO:0007669"/>
    <property type="project" value="UniProtKB-EC"/>
</dbReference>
<dbReference type="PANTHER" id="PTHR43013">
    <property type="entry name" value="GLUTAMYL-TRNA REDUCTASE"/>
    <property type="match status" value="1"/>
</dbReference>
<dbReference type="InterPro" id="IPR006151">
    <property type="entry name" value="Shikm_DH/Glu-tRNA_Rdtase"/>
</dbReference>
<feature type="region of interest" description="Disordered" evidence="10">
    <location>
        <begin position="434"/>
        <end position="457"/>
    </location>
</feature>
<evidence type="ECO:0000259" key="12">
    <source>
        <dbReference type="Pfam" id="PF01488"/>
    </source>
</evidence>
<dbReference type="RefSeq" id="WP_340270159.1">
    <property type="nucleotide sequence ID" value="NZ_JBBEOG010000006.1"/>
</dbReference>
<comment type="caution">
    <text evidence="14">The sequence shown here is derived from an EMBL/GenBank/DDBJ whole genome shotgun (WGS) entry which is preliminary data.</text>
</comment>
<dbReference type="Pfam" id="PF01488">
    <property type="entry name" value="Shikimate_DH"/>
    <property type="match status" value="1"/>
</dbReference>
<keyword evidence="6 8" id="KW-0627">Porphyrin biosynthesis</keyword>
<comment type="catalytic activity">
    <reaction evidence="7 8 9">
        <text>(S)-4-amino-5-oxopentanoate + tRNA(Glu) + NADP(+) = L-glutamyl-tRNA(Glu) + NADPH + H(+)</text>
        <dbReference type="Rhea" id="RHEA:12344"/>
        <dbReference type="Rhea" id="RHEA-COMP:9663"/>
        <dbReference type="Rhea" id="RHEA-COMP:9680"/>
        <dbReference type="ChEBI" id="CHEBI:15378"/>
        <dbReference type="ChEBI" id="CHEBI:57501"/>
        <dbReference type="ChEBI" id="CHEBI:57783"/>
        <dbReference type="ChEBI" id="CHEBI:58349"/>
        <dbReference type="ChEBI" id="CHEBI:78442"/>
        <dbReference type="ChEBI" id="CHEBI:78520"/>
        <dbReference type="EC" id="1.2.1.70"/>
    </reaction>
</comment>
<feature type="binding site" evidence="8">
    <location>
        <position position="120"/>
    </location>
    <ligand>
        <name>substrate</name>
    </ligand>
</feature>
<sequence>MTLLVVGASHRTAPLPQLERLAAATSDADAVARAVLSQPYVNEAMVLATCNRVEVFVDVDRFHSGVAAVSAALSHGSGVAVADIVEHMYAHYDQAAVEHTFRVVAGLDSMAIGEAQVLGQVRSAYAHSRAAGHAGGRLAAVVERALRVGRRARAESGLERLGNRMVSEALARAEQVVGDLARARVAVVGAGGMAGLVVATLARSGVGTGDVTVLNRTPGPAARLAATVAGRTAALGDLPAVLDEVDVLVSCTGSVGHVVHAADVRAAVARRGGRPLVLVDLALPRDVEPLGDLDPTAVHLVDLEELAGLLAGTGPDAVRADGEVARAHAVVAEEVELWRAEAHAARVTPTVVALRSQADAVVEAELDRLRGRLGALDPAVAAEVERTVRRVVDKVLHTPTVRIKELAAQPDGSVYAEALQTLFGLTVGDSLDPVSVVGEHGDDPAAGLGRPAPGGRP</sequence>
<feature type="binding site" evidence="8">
    <location>
        <position position="109"/>
    </location>
    <ligand>
        <name>substrate</name>
    </ligand>
</feature>
<feature type="domain" description="Quinate/shikimate 5-dehydrogenase/glutamyl-tRNA reductase" evidence="12">
    <location>
        <begin position="173"/>
        <end position="302"/>
    </location>
</feature>
<evidence type="ECO:0000256" key="2">
    <source>
        <dbReference type="ARBA" id="ARBA00005916"/>
    </source>
</evidence>
<evidence type="ECO:0000256" key="4">
    <source>
        <dbReference type="ARBA" id="ARBA00022857"/>
    </source>
</evidence>
<dbReference type="NCBIfam" id="NF000744">
    <property type="entry name" value="PRK00045.1-3"/>
    <property type="match status" value="1"/>
</dbReference>
<comment type="similarity">
    <text evidence="2 8 9">Belongs to the glutamyl-tRNA reductase family.</text>
</comment>
<dbReference type="PIRSF" id="PIRSF000445">
    <property type="entry name" value="4pyrrol_synth_GluRdtase"/>
    <property type="match status" value="1"/>
</dbReference>
<dbReference type="SUPFAM" id="SSF51735">
    <property type="entry name" value="NAD(P)-binding Rossmann-fold domains"/>
    <property type="match status" value="1"/>
</dbReference>
<dbReference type="PANTHER" id="PTHR43013:SF1">
    <property type="entry name" value="GLUTAMYL-TRNA REDUCTASE"/>
    <property type="match status" value="1"/>
</dbReference>
<keyword evidence="5 8" id="KW-0560">Oxidoreductase</keyword>
<comment type="function">
    <text evidence="8">Catalyzes the NADPH-dependent reduction of glutamyl-tRNA(Glu) to glutamate 1-semialdehyde (GSA).</text>
</comment>
<accession>A0ABW0GSI0</accession>
<dbReference type="SUPFAM" id="SSF69742">
    <property type="entry name" value="Glutamyl tRNA-reductase catalytic, N-terminal domain"/>
    <property type="match status" value="1"/>
</dbReference>
<dbReference type="SUPFAM" id="SSF69075">
    <property type="entry name" value="Glutamyl tRNA-reductase dimerization domain"/>
    <property type="match status" value="1"/>
</dbReference>
<keyword evidence="4 8" id="KW-0521">NADP</keyword>
<dbReference type="HAMAP" id="MF_00087">
    <property type="entry name" value="Glu_tRNA_reductase"/>
    <property type="match status" value="1"/>
</dbReference>
<evidence type="ECO:0000256" key="3">
    <source>
        <dbReference type="ARBA" id="ARBA00012970"/>
    </source>
</evidence>
<evidence type="ECO:0000256" key="5">
    <source>
        <dbReference type="ARBA" id="ARBA00023002"/>
    </source>
</evidence>
<evidence type="ECO:0000313" key="14">
    <source>
        <dbReference type="EMBL" id="MFC5382533.1"/>
    </source>
</evidence>
<feature type="domain" description="Glutamyl-tRNA reductase N-terminal" evidence="13">
    <location>
        <begin position="6"/>
        <end position="155"/>
    </location>
</feature>
<dbReference type="InterPro" id="IPR015895">
    <property type="entry name" value="4pyrrol_synth_GluRdtase_N"/>
</dbReference>
<evidence type="ECO:0000256" key="10">
    <source>
        <dbReference type="SAM" id="MobiDB-lite"/>
    </source>
</evidence>
<dbReference type="InterPro" id="IPR036453">
    <property type="entry name" value="GluRdtase_dimer_dom_sf"/>
</dbReference>
<dbReference type="InterPro" id="IPR036291">
    <property type="entry name" value="NAD(P)-bd_dom_sf"/>
</dbReference>
<evidence type="ECO:0000259" key="11">
    <source>
        <dbReference type="Pfam" id="PF00745"/>
    </source>
</evidence>
<feature type="binding site" evidence="8">
    <location>
        <begin position="49"/>
        <end position="52"/>
    </location>
    <ligand>
        <name>substrate</name>
    </ligand>
</feature>
<dbReference type="InterPro" id="IPR015896">
    <property type="entry name" value="4pyrrol_synth_GluRdtase_dimer"/>
</dbReference>
<evidence type="ECO:0000256" key="8">
    <source>
        <dbReference type="HAMAP-Rule" id="MF_00087"/>
    </source>
</evidence>
<dbReference type="Pfam" id="PF00745">
    <property type="entry name" value="GlutR_dimer"/>
    <property type="match status" value="1"/>
</dbReference>
<dbReference type="Pfam" id="PF05201">
    <property type="entry name" value="GlutR_N"/>
    <property type="match status" value="1"/>
</dbReference>
<evidence type="ECO:0000256" key="1">
    <source>
        <dbReference type="ARBA" id="ARBA00005059"/>
    </source>
</evidence>
<proteinExistence type="inferred from homology"/>
<evidence type="ECO:0000256" key="9">
    <source>
        <dbReference type="RuleBase" id="RU000584"/>
    </source>
</evidence>
<reference evidence="15" key="1">
    <citation type="journal article" date="2019" name="Int. J. Syst. Evol. Microbiol.">
        <title>The Global Catalogue of Microorganisms (GCM) 10K type strain sequencing project: providing services to taxonomists for standard genome sequencing and annotation.</title>
        <authorList>
            <consortium name="The Broad Institute Genomics Platform"/>
            <consortium name="The Broad Institute Genome Sequencing Center for Infectious Disease"/>
            <person name="Wu L."/>
            <person name="Ma J."/>
        </authorList>
    </citation>
    <scope>NUCLEOTIDE SEQUENCE [LARGE SCALE GENOMIC DNA]</scope>
    <source>
        <strain evidence="15">CCUG 43114</strain>
    </source>
</reference>
<dbReference type="EC" id="1.2.1.70" evidence="3 8"/>